<organism evidence="1 2">
    <name type="scientific">Streptomyces venezuelae (strain ATCC 10712 / CBS 650.69 / DSM 40230 / JCM 4526 / NBRC 13096 / PD 04745)</name>
    <dbReference type="NCBI Taxonomy" id="953739"/>
    <lineage>
        <taxon>Bacteria</taxon>
        <taxon>Bacillati</taxon>
        <taxon>Actinomycetota</taxon>
        <taxon>Actinomycetes</taxon>
        <taxon>Kitasatosporales</taxon>
        <taxon>Streptomycetaceae</taxon>
        <taxon>Streptomyces</taxon>
    </lineage>
</organism>
<feature type="non-terminal residue" evidence="1">
    <location>
        <position position="68"/>
    </location>
</feature>
<dbReference type="Proteomes" id="UP000006854">
    <property type="component" value="Chromosome"/>
</dbReference>
<dbReference type="eggNOG" id="ENOG502ZKBD">
    <property type="taxonomic scope" value="Bacteria"/>
</dbReference>
<keyword evidence="2" id="KW-1185">Reference proteome</keyword>
<dbReference type="HOGENOM" id="CLU_2810424_0_0_11"/>
<dbReference type="KEGG" id="sve:SVEN_0499"/>
<reference evidence="1 2" key="1">
    <citation type="journal article" date="2011" name="BMC Genomics">
        <title>Genome-wide analysis of the role of GlnR in Streptomyces venezuelae provides new insights into global nitrogen regulation in actinomycetes.</title>
        <authorList>
            <person name="Pullan S.T."/>
            <person name="Bibb M.J."/>
            <person name="Merrick M."/>
        </authorList>
    </citation>
    <scope>NUCLEOTIDE SEQUENCE [LARGE SCALE GENOMIC DNA]</scope>
    <source>
        <strain evidence="1">ATCC 10712</strain>
    </source>
</reference>
<dbReference type="EMBL" id="FR845719">
    <property type="protein sequence ID" value="CCA53786.1"/>
    <property type="molecule type" value="Genomic_DNA"/>
</dbReference>
<evidence type="ECO:0000313" key="1">
    <source>
        <dbReference type="EMBL" id="CCA53786.1"/>
    </source>
</evidence>
<name>F2R794_STRVP</name>
<sequence length="68" mass="7631">MTTDLNTLLTALYVKIDDEIGGTRWMGRPPLLSDSELVCLAVAQALLGCHSEARWLRYARKHLNGMFP</sequence>
<dbReference type="STRING" id="953739.SVEN_0499"/>
<proteinExistence type="predicted"/>
<evidence type="ECO:0000313" key="2">
    <source>
        <dbReference type="Proteomes" id="UP000006854"/>
    </source>
</evidence>
<accession>F2R794</accession>
<protein>
    <submittedName>
        <fullName evidence="1">Putative transposase</fullName>
    </submittedName>
</protein>
<dbReference type="AlphaFoldDB" id="F2R794"/>
<gene>
    <name evidence="1" type="ordered locus">SVEN_0499</name>
</gene>